<dbReference type="InterPro" id="IPR014016">
    <property type="entry name" value="UvrD-like_ATP-bd"/>
</dbReference>
<dbReference type="Gene3D" id="3.40.50.300">
    <property type="entry name" value="P-loop containing nucleotide triphosphate hydrolases"/>
    <property type="match status" value="4"/>
</dbReference>
<comment type="catalytic activity">
    <reaction evidence="14">
        <text>ATP + H2O = ADP + phosphate + H(+)</text>
        <dbReference type="Rhea" id="RHEA:13065"/>
        <dbReference type="ChEBI" id="CHEBI:15377"/>
        <dbReference type="ChEBI" id="CHEBI:15378"/>
        <dbReference type="ChEBI" id="CHEBI:30616"/>
        <dbReference type="ChEBI" id="CHEBI:43474"/>
        <dbReference type="ChEBI" id="CHEBI:456216"/>
        <dbReference type="EC" id="5.6.2.4"/>
    </reaction>
</comment>
<accession>A0A0F5QCZ3</accession>
<evidence type="ECO:0000256" key="11">
    <source>
        <dbReference type="ARBA" id="ARBA00034617"/>
    </source>
</evidence>
<dbReference type="GO" id="GO:0003677">
    <property type="term" value="F:DNA binding"/>
    <property type="evidence" value="ECO:0007669"/>
    <property type="project" value="UniProtKB-KW"/>
</dbReference>
<evidence type="ECO:0000256" key="5">
    <source>
        <dbReference type="ARBA" id="ARBA00022806"/>
    </source>
</evidence>
<keyword evidence="4 15" id="KW-0378">Hydrolase</keyword>
<evidence type="ECO:0000256" key="2">
    <source>
        <dbReference type="ARBA" id="ARBA00022741"/>
    </source>
</evidence>
<keyword evidence="6" id="KW-0269">Exonuclease</keyword>
<dbReference type="SUPFAM" id="SSF52980">
    <property type="entry name" value="Restriction endonuclease-like"/>
    <property type="match status" value="1"/>
</dbReference>
<dbReference type="PATRIC" id="fig|1293439.3.peg.1451"/>
<evidence type="ECO:0000259" key="17">
    <source>
        <dbReference type="PROSITE" id="PS51217"/>
    </source>
</evidence>
<evidence type="ECO:0000256" key="8">
    <source>
        <dbReference type="ARBA" id="ARBA00023125"/>
    </source>
</evidence>
<dbReference type="PANTHER" id="PTHR11070:SF2">
    <property type="entry name" value="ATP-DEPENDENT DNA HELICASE SRS2"/>
    <property type="match status" value="1"/>
</dbReference>
<evidence type="ECO:0000256" key="10">
    <source>
        <dbReference type="ARBA" id="ARBA00023235"/>
    </source>
</evidence>
<dbReference type="Pfam" id="PF12705">
    <property type="entry name" value="PDDEXK_1"/>
    <property type="match status" value="1"/>
</dbReference>
<evidence type="ECO:0000313" key="19">
    <source>
        <dbReference type="Proteomes" id="UP000033411"/>
    </source>
</evidence>
<dbReference type="NCBIfam" id="TIGR02784">
    <property type="entry name" value="addA_alphas"/>
    <property type="match status" value="1"/>
</dbReference>
<keyword evidence="2 15" id="KW-0547">Nucleotide-binding</keyword>
<sequence>MRGQLRVPAQTSANQARAADPKWSIWVEANAGSGKTYVLTRRVLRLLLADVAPQTILCLTYTKAAAAEMRRRVAKELAQWAVMETSALEAELVGIEGPGFDPALLDRARTLFAKALETPGGLKIVTIHAFCESVLHRFPLEAGVPFDFAVIEDDEREAMVLAAREAVLAEGLGVEGAVETLFVSLSDSQIGDAIREALSDGRKLKAVLADVDTAKANLRRFVGTGTETPAVLNQKLISESLLSPLDLREAVQLFEGDPNGSRRFIDLIARIDPDAMTATGLRAAFLTDKGPRAQLLTAKQQASYPHIFQRFVAEQERIVALDAAIAGAQLVQRSEALLDVIAAIAERYERQKRSRSLLDFDDLVERLAHLFETDAADWVRYKLDAGIDHILVDESQDTNGEQWRVVKAIAEEFFAGEGAVTRPRSLFAVGDQKQSIYSFQGAEPALFGETGAEFGRRAEEAGMLFQPLPLHTSFRTLPEILKAVDLVSDQHPIQAALLSRDKVHHDTARVMTGGSVTLWPPLQQQSGGPASGEWPIEPVEAEQTAPRQVATRIAREIRFWIESGRALSGRGRAVTADDVLILVQSRSTLFQEVIRALRRENLPTPGTDRLKVTGHIAVMDLLAVCDVLLNPADDLQLAAVLRSPLFDVSDDELLEIANPRASGQSLWSAMEGSQLPHAIDAAATLGRWRSELDFERPFEFLTAVLYAEGGLRRFHARLGTEVDEVFAELLDLALSHEQGSQPSLQGFVAEMRRRDVSIKRDLADTGAGVRVMTVHGAKGLEAPIVILADATSKPSGKQKSRPSYVLSEAPGPLLIHAAGDKQHVLETREKKQEIEANLEQEYWRKLYVGMTRAEDELYVTGALNASAKPETQLEGSWYAAIETALLPLSTVTKADDGTVNAIIYPATWAAQQPHAPSGRDARDVVGLRFEPLAAHKAVPIVTPSAASTRVAPLQALDSAAEQVRDADAARKDGIALHALLQHLGRVEKSLWPQVVPKALQVLLGDAPERHAAIGAHAMSILTRPELAELFGPNSRAEVPFLINGQRDGQDIRIAGRMDRLVVNESDVLVVDYKSDAAVPTSPSAVPNQYRTQLGLYALVAGQLFPGRSVRVAILWTQLESLMNLPLDDLAADISGFTMR</sequence>
<dbReference type="Gene3D" id="1.10.486.10">
    <property type="entry name" value="PCRA, domain 4"/>
    <property type="match status" value="1"/>
</dbReference>
<feature type="binding site" evidence="15">
    <location>
        <begin position="29"/>
        <end position="36"/>
    </location>
    <ligand>
        <name>ATP</name>
        <dbReference type="ChEBI" id="CHEBI:30616"/>
    </ligand>
</feature>
<dbReference type="GO" id="GO:0005524">
    <property type="term" value="F:ATP binding"/>
    <property type="evidence" value="ECO:0007669"/>
    <property type="project" value="UniProtKB-UniRule"/>
</dbReference>
<comment type="caution">
    <text evidence="18">The sequence shown here is derived from an EMBL/GenBank/DDBJ whole genome shotgun (WGS) entry which is preliminary data.</text>
</comment>
<keyword evidence="10" id="KW-0413">Isomerase</keyword>
<dbReference type="SUPFAM" id="SSF52540">
    <property type="entry name" value="P-loop containing nucleoside triphosphate hydrolases"/>
    <property type="match status" value="1"/>
</dbReference>
<keyword evidence="7 15" id="KW-0067">ATP-binding</keyword>
<dbReference type="InterPro" id="IPR014151">
    <property type="entry name" value="DNA_helicase_AddA"/>
</dbReference>
<evidence type="ECO:0000256" key="15">
    <source>
        <dbReference type="PROSITE-ProRule" id="PRU00560"/>
    </source>
</evidence>
<protein>
    <recommendedName>
        <fullName evidence="12">DNA 3'-5' helicase</fullName>
        <ecNumber evidence="12">5.6.2.4</ecNumber>
    </recommendedName>
    <alternativeName>
        <fullName evidence="13">DNA 3'-5' helicase II</fullName>
    </alternativeName>
</protein>
<dbReference type="PROSITE" id="PS51198">
    <property type="entry name" value="UVRD_HELICASE_ATP_BIND"/>
    <property type="match status" value="1"/>
</dbReference>
<dbReference type="RefSeq" id="WP_046139367.1">
    <property type="nucleotide sequence ID" value="NZ_LANJ01000016.1"/>
</dbReference>
<dbReference type="InterPro" id="IPR027417">
    <property type="entry name" value="P-loop_NTPase"/>
</dbReference>
<gene>
    <name evidence="18" type="ORF">WH87_09370</name>
</gene>
<dbReference type="GO" id="GO:0000725">
    <property type="term" value="P:recombinational repair"/>
    <property type="evidence" value="ECO:0007669"/>
    <property type="project" value="TreeGrafter"/>
</dbReference>
<comment type="catalytic activity">
    <reaction evidence="11">
        <text>Couples ATP hydrolysis with the unwinding of duplex DNA by translocating in the 3'-5' direction.</text>
        <dbReference type="EC" id="5.6.2.4"/>
    </reaction>
</comment>
<dbReference type="GO" id="GO:0033202">
    <property type="term" value="C:DNA helicase complex"/>
    <property type="evidence" value="ECO:0007669"/>
    <property type="project" value="TreeGrafter"/>
</dbReference>
<keyword evidence="1" id="KW-0540">Nuclease</keyword>
<dbReference type="Pfam" id="PF00580">
    <property type="entry name" value="UvrD-helicase"/>
    <property type="match status" value="1"/>
</dbReference>
<dbReference type="GO" id="GO:0004527">
    <property type="term" value="F:exonuclease activity"/>
    <property type="evidence" value="ECO:0007669"/>
    <property type="project" value="UniProtKB-KW"/>
</dbReference>
<evidence type="ECO:0000256" key="1">
    <source>
        <dbReference type="ARBA" id="ARBA00022722"/>
    </source>
</evidence>
<name>A0A0F5QCZ3_9HYPH</name>
<dbReference type="OrthoDB" id="9810135at2"/>
<evidence type="ECO:0000256" key="6">
    <source>
        <dbReference type="ARBA" id="ARBA00022839"/>
    </source>
</evidence>
<evidence type="ECO:0000256" key="9">
    <source>
        <dbReference type="ARBA" id="ARBA00023204"/>
    </source>
</evidence>
<keyword evidence="9" id="KW-0234">DNA repair</keyword>
<proteinExistence type="predicted"/>
<dbReference type="EMBL" id="LANJ01000016">
    <property type="protein sequence ID" value="KKC37874.1"/>
    <property type="molecule type" value="Genomic_DNA"/>
</dbReference>
<dbReference type="EC" id="5.6.2.4" evidence="12"/>
<dbReference type="Proteomes" id="UP000033411">
    <property type="component" value="Unassembled WGS sequence"/>
</dbReference>
<dbReference type="InterPro" id="IPR000212">
    <property type="entry name" value="DNA_helicase_UvrD/REP"/>
</dbReference>
<evidence type="ECO:0000259" key="16">
    <source>
        <dbReference type="PROSITE" id="PS51198"/>
    </source>
</evidence>
<evidence type="ECO:0000313" key="18">
    <source>
        <dbReference type="EMBL" id="KKC37874.1"/>
    </source>
</evidence>
<dbReference type="InterPro" id="IPR038726">
    <property type="entry name" value="PDDEXK_AddAB-type"/>
</dbReference>
<dbReference type="GO" id="GO:0043138">
    <property type="term" value="F:3'-5' DNA helicase activity"/>
    <property type="evidence" value="ECO:0007669"/>
    <property type="project" value="UniProtKB-EC"/>
</dbReference>
<evidence type="ECO:0000256" key="7">
    <source>
        <dbReference type="ARBA" id="ARBA00022840"/>
    </source>
</evidence>
<dbReference type="Pfam" id="PF13361">
    <property type="entry name" value="UvrD_C"/>
    <property type="match status" value="1"/>
</dbReference>
<dbReference type="STRING" id="1293439.WH87_09370"/>
<dbReference type="PROSITE" id="PS51217">
    <property type="entry name" value="UVRD_HELICASE_CTER"/>
    <property type="match status" value="1"/>
</dbReference>
<evidence type="ECO:0000256" key="3">
    <source>
        <dbReference type="ARBA" id="ARBA00022763"/>
    </source>
</evidence>
<dbReference type="InterPro" id="IPR011604">
    <property type="entry name" value="PDDEXK-like_dom_sf"/>
</dbReference>
<keyword evidence="8" id="KW-0238">DNA-binding</keyword>
<dbReference type="InterPro" id="IPR014017">
    <property type="entry name" value="DNA_helicase_UvrD-like_C"/>
</dbReference>
<dbReference type="GO" id="GO:0005829">
    <property type="term" value="C:cytosol"/>
    <property type="evidence" value="ECO:0007669"/>
    <property type="project" value="TreeGrafter"/>
</dbReference>
<dbReference type="Gene3D" id="3.90.320.10">
    <property type="match status" value="1"/>
</dbReference>
<keyword evidence="5 15" id="KW-0347">Helicase</keyword>
<reference evidence="18 19" key="1">
    <citation type="submission" date="2015-03" db="EMBL/GenBank/DDBJ databases">
        <authorList>
            <person name="Lepp D."/>
            <person name="Hassan Y.I."/>
            <person name="Li X.-Z."/>
            <person name="Zhou T."/>
        </authorList>
    </citation>
    <scope>NUCLEOTIDE SEQUENCE [LARGE SCALE GENOMIC DNA]</scope>
    <source>
        <strain evidence="18 19">E84</strain>
    </source>
</reference>
<dbReference type="PANTHER" id="PTHR11070">
    <property type="entry name" value="UVRD / RECB / PCRA DNA HELICASE FAMILY MEMBER"/>
    <property type="match status" value="1"/>
</dbReference>
<feature type="domain" description="UvrD-like helicase ATP-binding" evidence="16">
    <location>
        <begin position="8"/>
        <end position="477"/>
    </location>
</feature>
<evidence type="ECO:0000256" key="14">
    <source>
        <dbReference type="ARBA" id="ARBA00048988"/>
    </source>
</evidence>
<evidence type="ECO:0000256" key="4">
    <source>
        <dbReference type="ARBA" id="ARBA00022801"/>
    </source>
</evidence>
<keyword evidence="19" id="KW-1185">Reference proteome</keyword>
<evidence type="ECO:0000256" key="13">
    <source>
        <dbReference type="ARBA" id="ARBA00034923"/>
    </source>
</evidence>
<organism evidence="18 19">
    <name type="scientific">Devosia epidermidihirudinis</name>
    <dbReference type="NCBI Taxonomy" id="1293439"/>
    <lineage>
        <taxon>Bacteria</taxon>
        <taxon>Pseudomonadati</taxon>
        <taxon>Pseudomonadota</taxon>
        <taxon>Alphaproteobacteria</taxon>
        <taxon>Hyphomicrobiales</taxon>
        <taxon>Devosiaceae</taxon>
        <taxon>Devosia</taxon>
    </lineage>
</organism>
<keyword evidence="3" id="KW-0227">DNA damage</keyword>
<evidence type="ECO:0000256" key="12">
    <source>
        <dbReference type="ARBA" id="ARBA00034808"/>
    </source>
</evidence>
<feature type="domain" description="UvrD-like helicase C-terminal" evidence="17">
    <location>
        <begin position="507"/>
        <end position="779"/>
    </location>
</feature>
<dbReference type="AlphaFoldDB" id="A0A0F5QCZ3"/>
<dbReference type="InterPro" id="IPR011335">
    <property type="entry name" value="Restrct_endonuc-II-like"/>
</dbReference>